<dbReference type="InterPro" id="IPR000073">
    <property type="entry name" value="AB_hydrolase_1"/>
</dbReference>
<evidence type="ECO:0000313" key="6">
    <source>
        <dbReference type="Proteomes" id="UP001149165"/>
    </source>
</evidence>
<reference evidence="5" key="2">
    <citation type="journal article" date="2023" name="IMA Fungus">
        <title>Comparative genomic study of the Penicillium genus elucidates a diverse pangenome and 15 lateral gene transfer events.</title>
        <authorList>
            <person name="Petersen C."/>
            <person name="Sorensen T."/>
            <person name="Nielsen M.R."/>
            <person name="Sondergaard T.E."/>
            <person name="Sorensen J.L."/>
            <person name="Fitzpatrick D.A."/>
            <person name="Frisvad J.C."/>
            <person name="Nielsen K.L."/>
        </authorList>
    </citation>
    <scope>NUCLEOTIDE SEQUENCE</scope>
    <source>
        <strain evidence="5">IBT 30069</strain>
    </source>
</reference>
<comment type="similarity">
    <text evidence="1">Belongs to the AB hydrolase superfamily. MetX family.</text>
</comment>
<feature type="active site" evidence="3">
    <location>
        <position position="359"/>
    </location>
</feature>
<dbReference type="GO" id="GO:0009092">
    <property type="term" value="P:homoserine metabolic process"/>
    <property type="evidence" value="ECO:0007669"/>
    <property type="project" value="TreeGrafter"/>
</dbReference>
<dbReference type="Gene3D" id="3.40.50.1820">
    <property type="entry name" value="alpha/beta hydrolase"/>
    <property type="match status" value="1"/>
</dbReference>
<dbReference type="GO" id="GO:0017000">
    <property type="term" value="P:antibiotic biosynthetic process"/>
    <property type="evidence" value="ECO:0007669"/>
    <property type="project" value="UniProtKB-ARBA"/>
</dbReference>
<evidence type="ECO:0000256" key="1">
    <source>
        <dbReference type="ARBA" id="ARBA00006886"/>
    </source>
</evidence>
<dbReference type="InterPro" id="IPR008220">
    <property type="entry name" value="HAT_MetX-like"/>
</dbReference>
<dbReference type="AlphaFoldDB" id="A0A9W9EVL2"/>
<dbReference type="Pfam" id="PF00561">
    <property type="entry name" value="Abhydrolase_1"/>
    <property type="match status" value="1"/>
</dbReference>
<dbReference type="GO" id="GO:0009086">
    <property type="term" value="P:methionine biosynthetic process"/>
    <property type="evidence" value="ECO:0007669"/>
    <property type="project" value="TreeGrafter"/>
</dbReference>
<evidence type="ECO:0000256" key="2">
    <source>
        <dbReference type="ARBA" id="ARBA00022679"/>
    </source>
</evidence>
<organism evidence="5 6">
    <name type="scientific">Penicillium angulare</name>
    <dbReference type="NCBI Taxonomy" id="116970"/>
    <lineage>
        <taxon>Eukaryota</taxon>
        <taxon>Fungi</taxon>
        <taxon>Dikarya</taxon>
        <taxon>Ascomycota</taxon>
        <taxon>Pezizomycotina</taxon>
        <taxon>Eurotiomycetes</taxon>
        <taxon>Eurotiomycetidae</taxon>
        <taxon>Eurotiales</taxon>
        <taxon>Aspergillaceae</taxon>
        <taxon>Penicillium</taxon>
    </lineage>
</organism>
<dbReference type="InterPro" id="IPR029058">
    <property type="entry name" value="AB_hydrolase_fold"/>
</dbReference>
<evidence type="ECO:0000259" key="4">
    <source>
        <dbReference type="Pfam" id="PF00561"/>
    </source>
</evidence>
<proteinExistence type="inferred from homology"/>
<evidence type="ECO:0000313" key="5">
    <source>
        <dbReference type="EMBL" id="KAJ5088676.1"/>
    </source>
</evidence>
<keyword evidence="6" id="KW-1185">Reference proteome</keyword>
<sequence>MVSKIISESAEEPYPTKRFMVTGQKIATVPHHDLEFGGSLKKVPVAYTTHGSLSQQGDNVIVICHALSGSAKVGEWWQALLNFGCNAALDTSKYFIVCMNCLGSPYGTASPVTYKDGDPALGPYGADFPLTSIRDDVRLFRKVLDGLGVKQILSVIGGSMGGMHVLEFSYFGPDYVKSIIPIATSASYSAWGIAWGENQRQCIYMDPRYRECKDCPKNMMTSESWLMGIFMSENGDYSQEDPPVAGLGAARMAAMLSYRSHKSFQARFGRRAQKASLEATDKNKNPNDCKENSPLSLMAVQSYLQYQAKKFVNRFDANCYIALTHKLDTHDVSRGRSSTVLESLQQIKQPTLVMTIRSDILFVFEEQLDLYRGIPNCRKEEIISADGHDGFLLEAEQINRFIGEFLEEVRMN</sequence>
<dbReference type="PIRSF" id="PIRSF000443">
    <property type="entry name" value="Homoser_Ac_trans"/>
    <property type="match status" value="1"/>
</dbReference>
<name>A0A9W9EVL2_9EURO</name>
<gene>
    <name evidence="5" type="ORF">N7456_012292</name>
</gene>
<evidence type="ECO:0000256" key="3">
    <source>
        <dbReference type="PIRSR" id="PIRSR000443-1"/>
    </source>
</evidence>
<dbReference type="PANTHER" id="PTHR32268">
    <property type="entry name" value="HOMOSERINE O-ACETYLTRANSFERASE"/>
    <property type="match status" value="1"/>
</dbReference>
<dbReference type="GO" id="GO:0072330">
    <property type="term" value="P:monocarboxylic acid biosynthetic process"/>
    <property type="evidence" value="ECO:0007669"/>
    <property type="project" value="UniProtKB-ARBA"/>
</dbReference>
<feature type="active site" evidence="3">
    <location>
        <position position="388"/>
    </location>
</feature>
<dbReference type="SUPFAM" id="SSF53474">
    <property type="entry name" value="alpha/beta-Hydrolases"/>
    <property type="match status" value="1"/>
</dbReference>
<dbReference type="HAMAP" id="MF_00296">
    <property type="entry name" value="MetX_acyltransf"/>
    <property type="match status" value="1"/>
</dbReference>
<dbReference type="GO" id="GO:0004414">
    <property type="term" value="F:homoserine O-acetyltransferase activity"/>
    <property type="evidence" value="ECO:0007669"/>
    <property type="project" value="TreeGrafter"/>
</dbReference>
<protein>
    <recommendedName>
        <fullName evidence="4">AB hydrolase-1 domain-containing protein</fullName>
    </recommendedName>
</protein>
<reference evidence="5" key="1">
    <citation type="submission" date="2022-11" db="EMBL/GenBank/DDBJ databases">
        <authorList>
            <person name="Petersen C."/>
        </authorList>
    </citation>
    <scope>NUCLEOTIDE SEQUENCE</scope>
    <source>
        <strain evidence="5">IBT 30069</strain>
    </source>
</reference>
<dbReference type="EMBL" id="JAPQKH010000007">
    <property type="protein sequence ID" value="KAJ5088676.1"/>
    <property type="molecule type" value="Genomic_DNA"/>
</dbReference>
<feature type="domain" description="AB hydrolase-1" evidence="4">
    <location>
        <begin position="59"/>
        <end position="209"/>
    </location>
</feature>
<comment type="caution">
    <text evidence="5">The sequence shown here is derived from an EMBL/GenBank/DDBJ whole genome shotgun (WGS) entry which is preliminary data.</text>
</comment>
<feature type="active site" description="Nucleophile" evidence="3">
    <location>
        <position position="159"/>
    </location>
</feature>
<dbReference type="PANTHER" id="PTHR32268:SF11">
    <property type="entry name" value="HOMOSERINE O-ACETYLTRANSFERASE"/>
    <property type="match status" value="1"/>
</dbReference>
<dbReference type="OrthoDB" id="191364at2759"/>
<keyword evidence="2" id="KW-0808">Transferase</keyword>
<dbReference type="Proteomes" id="UP001149165">
    <property type="component" value="Unassembled WGS sequence"/>
</dbReference>
<accession>A0A9W9EVL2</accession>